<dbReference type="PDB" id="9K1G">
    <property type="method" value="X-ray"/>
    <property type="resolution" value="2.50 A"/>
    <property type="chains" value="A/B=1-497"/>
</dbReference>
<sequence length="497" mass="55122">MGMKHHLLAAFFFISLSPLHAVDATATKNIASPLFQEQMFSLLPVAPDFPKTDFAVSTTTDFVPSKGPWSTTCSEESVFLRSFHTVDLEGKPIELRVGKGGHLYSIQSAIGELVPPQWRHANHKTVSPWNDEVWQAVAVTSDPNKVFVHQSGCYVKPEEPPFYAPCLAQSWSQEDKTFTMLSWGIVPQVTSTLVSEVLYYTRYRFVAPGVVEVTSGLFDFGKRNYLWLNTPWGGVRQTALGELWIADKSERGTAKWLNPMPRFGAAHDGALDSAGNTGGWMAFAEEGQDPNRYAMGLTFGRDVFPTTGMNSALLPRDKTLIRFGQAGGKETRNYIVAVVIPRLGVISGHGVWWRYYMAFGAFEALKKQCPDWADKTSGGEMVVPSISSETRNFEKCIESGVIPRDATLGSDLSRSHVFSPWPKPEYVPVFAFQLKKDSTWVVTTDPSKYAALGEKDSKGQELYSVAMSFSEIRLLGFTSISSNPSKAAALEHHHHHH</sequence>
<organism evidence="1">
    <name type="scientific">Spartobacteria bacterium</name>
    <dbReference type="NCBI Taxonomy" id="2052183"/>
    <lineage>
        <taxon>Bacteria</taxon>
        <taxon>Pseudomonadati</taxon>
        <taxon>Verrucomicrobiota</taxon>
        <taxon>Spartobacteria</taxon>
    </lineage>
</organism>
<proteinExistence type="evidence at protein level"/>
<keyword evidence="1" id="KW-0002">3D-structure</keyword>
<accession>A0AC62AEJ8</accession>
<accession>A0ABD6GMS7</accession>
<name>A0AC62AEJ8_9BACT</name>
<reference evidence="1" key="1">
    <citation type="submission" date="2024-10" db="PDB data bank">
        <title>Complex structure of endo-1.3-fucanase (Fun174Sb) from GH174 family with fucotetraose.</title>
        <authorList>
            <person name="Chen G.N."/>
            <person name="Chang Y.G."/>
        </authorList>
    </citation>
    <scope>X-RAY CRYSTALLOGRAPHY (2.50 ANGSTROMS)</scope>
</reference>
<evidence type="ECO:0000313" key="1">
    <source>
        <dbReference type="PDB" id="9K1G"/>
    </source>
</evidence>
<protein>
    <submittedName>
        <fullName evidence="1">Endo-1.3-fucanase</fullName>
    </submittedName>
</protein>